<dbReference type="AlphaFoldDB" id="A0AAV9P4Z2"/>
<accession>A0AAV9P4Z2</accession>
<dbReference type="EMBL" id="JAVRRT010000011">
    <property type="protein sequence ID" value="KAK5167568.1"/>
    <property type="molecule type" value="Genomic_DNA"/>
</dbReference>
<evidence type="ECO:0000259" key="5">
    <source>
        <dbReference type="Pfam" id="PF21365"/>
    </source>
</evidence>
<dbReference type="InterPro" id="IPR013780">
    <property type="entry name" value="Glyco_hydro_b"/>
</dbReference>
<dbReference type="Pfam" id="PF01055">
    <property type="entry name" value="Glyco_hydro_31_2nd"/>
    <property type="match status" value="1"/>
</dbReference>
<keyword evidence="2" id="KW-0326">Glycosidase</keyword>
<keyword evidence="3" id="KW-0732">Signal</keyword>
<dbReference type="Gene3D" id="2.60.40.1180">
    <property type="entry name" value="Golgi alpha-mannosidase II"/>
    <property type="match status" value="1"/>
</dbReference>
<dbReference type="CDD" id="cd14752">
    <property type="entry name" value="GH31_N"/>
    <property type="match status" value="1"/>
</dbReference>
<dbReference type="InterPro" id="IPR000322">
    <property type="entry name" value="Glyco_hydro_31_TIM"/>
</dbReference>
<dbReference type="InterPro" id="IPR048395">
    <property type="entry name" value="Glyco_hydro_31_C"/>
</dbReference>
<reference evidence="6 7" key="1">
    <citation type="submission" date="2023-08" db="EMBL/GenBank/DDBJ databases">
        <title>Black Yeasts Isolated from many extreme environments.</title>
        <authorList>
            <person name="Coleine C."/>
            <person name="Stajich J.E."/>
            <person name="Selbmann L."/>
        </authorList>
    </citation>
    <scope>NUCLEOTIDE SEQUENCE [LARGE SCALE GENOMIC DNA]</scope>
    <source>
        <strain evidence="6 7">CCFEE 5935</strain>
    </source>
</reference>
<comment type="caution">
    <text evidence="6">The sequence shown here is derived from an EMBL/GenBank/DDBJ whole genome shotgun (WGS) entry which is preliminary data.</text>
</comment>
<dbReference type="PANTHER" id="PTHR46959">
    <property type="entry name" value="SULFOQUINOVOSIDASE"/>
    <property type="match status" value="1"/>
</dbReference>
<evidence type="ECO:0000313" key="7">
    <source>
        <dbReference type="Proteomes" id="UP001337655"/>
    </source>
</evidence>
<keyword evidence="2" id="KW-0378">Hydrolase</keyword>
<dbReference type="GO" id="GO:0004553">
    <property type="term" value="F:hydrolase activity, hydrolyzing O-glycosyl compounds"/>
    <property type="evidence" value="ECO:0007669"/>
    <property type="project" value="InterPro"/>
</dbReference>
<evidence type="ECO:0000256" key="3">
    <source>
        <dbReference type="SAM" id="SignalP"/>
    </source>
</evidence>
<protein>
    <recommendedName>
        <fullName evidence="8">Alpha-glucosidase</fullName>
    </recommendedName>
</protein>
<dbReference type="GO" id="GO:0005975">
    <property type="term" value="P:carbohydrate metabolic process"/>
    <property type="evidence" value="ECO:0007669"/>
    <property type="project" value="InterPro"/>
</dbReference>
<dbReference type="SUPFAM" id="SSF51011">
    <property type="entry name" value="Glycosyl hydrolase domain"/>
    <property type="match status" value="1"/>
</dbReference>
<gene>
    <name evidence="6" type="ORF">LTR77_007267</name>
</gene>
<evidence type="ECO:0000256" key="2">
    <source>
        <dbReference type="RuleBase" id="RU361185"/>
    </source>
</evidence>
<feature type="domain" description="Glycosyl hydrolase family 31 C-terminal" evidence="5">
    <location>
        <begin position="650"/>
        <end position="735"/>
    </location>
</feature>
<dbReference type="PANTHER" id="PTHR46959:SF2">
    <property type="entry name" value="SULFOQUINOVOSIDASE"/>
    <property type="match status" value="1"/>
</dbReference>
<proteinExistence type="inferred from homology"/>
<feature type="chain" id="PRO_5043642492" description="Alpha-glucosidase" evidence="3">
    <location>
        <begin position="22"/>
        <end position="759"/>
    </location>
</feature>
<dbReference type="SUPFAM" id="SSF51445">
    <property type="entry name" value="(Trans)glycosidases"/>
    <property type="match status" value="1"/>
</dbReference>
<dbReference type="RefSeq" id="XP_064657274.1">
    <property type="nucleotide sequence ID" value="XM_064804504.1"/>
</dbReference>
<organism evidence="6 7">
    <name type="scientific">Saxophila tyrrhenica</name>
    <dbReference type="NCBI Taxonomy" id="1690608"/>
    <lineage>
        <taxon>Eukaryota</taxon>
        <taxon>Fungi</taxon>
        <taxon>Dikarya</taxon>
        <taxon>Ascomycota</taxon>
        <taxon>Pezizomycotina</taxon>
        <taxon>Dothideomycetes</taxon>
        <taxon>Dothideomycetidae</taxon>
        <taxon>Mycosphaerellales</taxon>
        <taxon>Extremaceae</taxon>
        <taxon>Saxophila</taxon>
    </lineage>
</organism>
<sequence length="759" mass="84362">MKTAILLPLLHALSLLSEAAAYSNHDETWALGNGYSLQRSAEKILIADQKDVIWSAALPFLSASAGQDQISGTSGAFNITKVDEAICQEQDISSISKTQWDEAVNGAAVQLAGSLLDCGDEDMTYIATFWVPEDLSDRIAFDIKVSSGSSGRTYQRVYLTFDSNADEDIYGLGAQASFASLKGQDVPVFTREQGVGRGDMPVTQYENANGTFAGGNRFTTYTSIPSYVSTDSNGFYLSLDSTALTFLDFTKSDTTTVRYGALNFRGALFRASNMFEAVERLTAYTGRMPALPSWVDEGAVLGVQGGQRKVSNIVQEGLDLECPIAAVWLQDWSGTHAQEGPYINVSRLWWNWENDEVLYPEWPAFVQGLRSQHGVRTLSYINTFLANVSTKPDGFRRNLYAEADRLHYTVQNTTTNSTAIISSGPGLDAGIIDLTNPGLRSWFGEVMRSQVWNFANISGFMSDFGEYTPVTPDTSLYNTSDALFFHNSYPYLWAQYQRQLVESLDLQDEALLFHRSASMNSNRYMNLFWVGDQNVDWGLNDGIKSVVTIMTHMGLSGYSQQHSDIGGYTTVLTYSGFNITRSPELLGRWGELAAVSSAVFRSHEGNIPEVNAQFYSNAGTYGYYAYNARMFVSLAPYRRKILETECATRGWPLLRPPVMYHTDDAEARKINYQSFYLGPSLYVAPVLDPHTFELEVYLPGRCEFTHVWTGMRYHGGQRVRVGTPYGKPAVFLVGGNEMPELESFLQFVKRENGTSIDVA</sequence>
<dbReference type="InterPro" id="IPR017853">
    <property type="entry name" value="GH"/>
</dbReference>
<dbReference type="Proteomes" id="UP001337655">
    <property type="component" value="Unassembled WGS sequence"/>
</dbReference>
<name>A0AAV9P4Z2_9PEZI</name>
<feature type="domain" description="Glycoside hydrolase family 31 TIM barrel" evidence="4">
    <location>
        <begin position="307"/>
        <end position="613"/>
    </location>
</feature>
<keyword evidence="7" id="KW-1185">Reference proteome</keyword>
<dbReference type="GeneID" id="89928603"/>
<comment type="similarity">
    <text evidence="1 2">Belongs to the glycosyl hydrolase 31 family.</text>
</comment>
<dbReference type="GO" id="GO:0030246">
    <property type="term" value="F:carbohydrate binding"/>
    <property type="evidence" value="ECO:0007669"/>
    <property type="project" value="InterPro"/>
</dbReference>
<dbReference type="Gene3D" id="3.20.20.80">
    <property type="entry name" value="Glycosidases"/>
    <property type="match status" value="1"/>
</dbReference>
<evidence type="ECO:0008006" key="8">
    <source>
        <dbReference type="Google" id="ProtNLM"/>
    </source>
</evidence>
<evidence type="ECO:0000256" key="1">
    <source>
        <dbReference type="ARBA" id="ARBA00007806"/>
    </source>
</evidence>
<dbReference type="SUPFAM" id="SSF74650">
    <property type="entry name" value="Galactose mutarotase-like"/>
    <property type="match status" value="1"/>
</dbReference>
<dbReference type="InterPro" id="IPR011013">
    <property type="entry name" value="Gal_mutarotase_sf_dom"/>
</dbReference>
<dbReference type="InterPro" id="IPR044112">
    <property type="entry name" value="YihQ_TIM-like"/>
</dbReference>
<evidence type="ECO:0000259" key="4">
    <source>
        <dbReference type="Pfam" id="PF01055"/>
    </source>
</evidence>
<dbReference type="Pfam" id="PF21365">
    <property type="entry name" value="Glyco_hydro_31_3rd"/>
    <property type="match status" value="1"/>
</dbReference>
<dbReference type="InterPro" id="IPR052990">
    <property type="entry name" value="Sulfoquinovosidase_GH31"/>
</dbReference>
<feature type="signal peptide" evidence="3">
    <location>
        <begin position="1"/>
        <end position="21"/>
    </location>
</feature>
<dbReference type="Gene3D" id="2.60.40.1760">
    <property type="entry name" value="glycosyl hydrolase (family 31)"/>
    <property type="match status" value="1"/>
</dbReference>
<dbReference type="CDD" id="cd06594">
    <property type="entry name" value="GH31_glucosidase_YihQ"/>
    <property type="match status" value="1"/>
</dbReference>
<evidence type="ECO:0000313" key="6">
    <source>
        <dbReference type="EMBL" id="KAK5167568.1"/>
    </source>
</evidence>